<dbReference type="STRING" id="554055.A0A2P6V521"/>
<evidence type="ECO:0000313" key="6">
    <source>
        <dbReference type="EMBL" id="PSC69182.1"/>
    </source>
</evidence>
<dbReference type="EMBL" id="LHPF02000029">
    <property type="protein sequence ID" value="PSC69182.1"/>
    <property type="molecule type" value="Genomic_DNA"/>
</dbReference>
<evidence type="ECO:0000256" key="1">
    <source>
        <dbReference type="ARBA" id="ARBA00004141"/>
    </source>
</evidence>
<evidence type="ECO:0000256" key="2">
    <source>
        <dbReference type="ARBA" id="ARBA00022692"/>
    </source>
</evidence>
<dbReference type="OrthoDB" id="430821at2759"/>
<dbReference type="GO" id="GO:0005739">
    <property type="term" value="C:mitochondrion"/>
    <property type="evidence" value="ECO:0007669"/>
    <property type="project" value="TreeGrafter"/>
</dbReference>
<keyword evidence="2 5" id="KW-0812">Transmembrane</keyword>
<evidence type="ECO:0000313" key="7">
    <source>
        <dbReference type="Proteomes" id="UP000239649"/>
    </source>
</evidence>
<dbReference type="AlphaFoldDB" id="A0A2P6V521"/>
<protein>
    <submittedName>
        <fullName evidence="6">Transmembrane 65</fullName>
    </submittedName>
</protein>
<evidence type="ECO:0000256" key="5">
    <source>
        <dbReference type="SAM" id="Phobius"/>
    </source>
</evidence>
<sequence>MLRPLQSVSQRLRALQALQHGAWEVTRSLGSSGAGEQAGGEATAAAAAAAGAPARGAGTSTPERVARVIATAFHKAPKDTANALVKELTELDRIHLVLALQRNAKNAAMQQAEVAYVEDLVKSVGREENRQHRKLTKHQIHNAVIYQRWLQRFASASEEPPSVRQLSMVGFASGLPFVVFGILDNGIMLVAGEQIDHLFGAKMGLSMLASAGLGNMVADVVGVSATQTVQENMKRVTWARPPRLSMLQQQQMPVKAAQFVGAAVGVAVGCLIGMTPLAFMEPGFFVSAADAAAAAADAAAATAAALGGGGGGGEQAAAGAAAVAASAAAVEAAEAAAAAQGGQT</sequence>
<evidence type="ECO:0000256" key="4">
    <source>
        <dbReference type="ARBA" id="ARBA00023136"/>
    </source>
</evidence>
<accession>A0A2P6V521</accession>
<keyword evidence="7" id="KW-1185">Reference proteome</keyword>
<keyword evidence="4 5" id="KW-0472">Membrane</keyword>
<comment type="subcellular location">
    <subcellularLocation>
        <location evidence="1">Membrane</location>
        <topology evidence="1">Multi-pass membrane protein</topology>
    </subcellularLocation>
</comment>
<organism evidence="6 7">
    <name type="scientific">Micractinium conductrix</name>
    <dbReference type="NCBI Taxonomy" id="554055"/>
    <lineage>
        <taxon>Eukaryota</taxon>
        <taxon>Viridiplantae</taxon>
        <taxon>Chlorophyta</taxon>
        <taxon>core chlorophytes</taxon>
        <taxon>Trebouxiophyceae</taxon>
        <taxon>Chlorellales</taxon>
        <taxon>Chlorellaceae</taxon>
        <taxon>Chlorella clade</taxon>
        <taxon>Micractinium</taxon>
    </lineage>
</organism>
<evidence type="ECO:0000256" key="3">
    <source>
        <dbReference type="ARBA" id="ARBA00022989"/>
    </source>
</evidence>
<comment type="caution">
    <text evidence="6">The sequence shown here is derived from an EMBL/GenBank/DDBJ whole genome shotgun (WGS) entry which is preliminary data.</text>
</comment>
<feature type="transmembrane region" description="Helical" evidence="5">
    <location>
        <begin position="256"/>
        <end position="279"/>
    </location>
</feature>
<name>A0A2P6V521_9CHLO</name>
<dbReference type="InterPro" id="IPR019537">
    <property type="entry name" value="TMEM65"/>
</dbReference>
<dbReference type="PANTHER" id="PTHR21706:SF15">
    <property type="entry name" value="TRANSMEMBRANE PROTEIN 65"/>
    <property type="match status" value="1"/>
</dbReference>
<feature type="transmembrane region" description="Helical" evidence="5">
    <location>
        <begin position="166"/>
        <end position="183"/>
    </location>
</feature>
<dbReference type="Pfam" id="PF10507">
    <property type="entry name" value="TMEM65"/>
    <property type="match status" value="1"/>
</dbReference>
<feature type="transmembrane region" description="Helical" evidence="5">
    <location>
        <begin position="203"/>
        <end position="225"/>
    </location>
</feature>
<proteinExistence type="predicted"/>
<dbReference type="PANTHER" id="PTHR21706">
    <property type="entry name" value="TRANSMEMBRANE PROTEIN 65"/>
    <property type="match status" value="1"/>
</dbReference>
<dbReference type="GO" id="GO:0016020">
    <property type="term" value="C:membrane"/>
    <property type="evidence" value="ECO:0007669"/>
    <property type="project" value="UniProtKB-SubCell"/>
</dbReference>
<dbReference type="Proteomes" id="UP000239649">
    <property type="component" value="Unassembled WGS sequence"/>
</dbReference>
<gene>
    <name evidence="6" type="ORF">C2E20_7348</name>
</gene>
<keyword evidence="3 5" id="KW-1133">Transmembrane helix</keyword>
<reference evidence="6 7" key="1">
    <citation type="journal article" date="2018" name="Plant J.">
        <title>Genome sequences of Chlorella sorokiniana UTEX 1602 and Micractinium conductrix SAG 241.80: implications to maltose excretion by a green alga.</title>
        <authorList>
            <person name="Arriola M.B."/>
            <person name="Velmurugan N."/>
            <person name="Zhang Y."/>
            <person name="Plunkett M.H."/>
            <person name="Hondzo H."/>
            <person name="Barney B.M."/>
        </authorList>
    </citation>
    <scope>NUCLEOTIDE SEQUENCE [LARGE SCALE GENOMIC DNA]</scope>
    <source>
        <strain evidence="6 7">SAG 241.80</strain>
    </source>
</reference>